<protein>
    <recommendedName>
        <fullName evidence="6">Cadherin domain-containing protein</fullName>
    </recommendedName>
</protein>
<dbReference type="Gene3D" id="2.60.40.10">
    <property type="entry name" value="Immunoglobulins"/>
    <property type="match status" value="1"/>
</dbReference>
<dbReference type="InterPro" id="IPR013783">
    <property type="entry name" value="Ig-like_fold"/>
</dbReference>
<dbReference type="EMBL" id="LN614830">
    <property type="protein sequence ID" value="CEG60644.1"/>
    <property type="molecule type" value="Genomic_DNA"/>
</dbReference>
<dbReference type="PATRIC" id="fig|451.8.peg.1656"/>
<dbReference type="RefSeq" id="WP_045099023.1">
    <property type="nucleotide sequence ID" value="NZ_CP020614.1"/>
</dbReference>
<accession>A0A098GDT5</accession>
<sequence>MTAYKLLASLLTLYFCSTLYADNATTILPCLKPKIVKPLIDWAINAPNTAVIPTEEAFTGTNLTYSVSAHPFNPKNIVSINPQSGEIHINAKLEDQFNVTVKAKNACGMASATFNVIIDQAEEIE</sequence>
<reference evidence="4" key="1">
    <citation type="submission" date="2014-09" db="EMBL/GenBank/DDBJ databases">
        <authorList>
            <person name="Gomez-Valero L."/>
        </authorList>
    </citation>
    <scope>NUCLEOTIDE SEQUENCE [LARGE SCALE GENOMIC DNA]</scope>
    <source>
        <strain evidence="4">ATCC33218</strain>
    </source>
</reference>
<feature type="chain" id="PRO_5009750718" description="Cadherin domain-containing protein" evidence="1">
    <location>
        <begin position="22"/>
        <end position="125"/>
    </location>
</feature>
<evidence type="ECO:0000256" key="1">
    <source>
        <dbReference type="SAM" id="SignalP"/>
    </source>
</evidence>
<name>A0A098GDT5_LEGMI</name>
<dbReference type="EMBL" id="FMVN01000001">
    <property type="protein sequence ID" value="SCX84310.1"/>
    <property type="molecule type" value="Genomic_DNA"/>
</dbReference>
<evidence type="ECO:0008006" key="6">
    <source>
        <dbReference type="Google" id="ProtNLM"/>
    </source>
</evidence>
<evidence type="ECO:0000313" key="4">
    <source>
        <dbReference type="Proteomes" id="UP000032414"/>
    </source>
</evidence>
<organism evidence="2 4">
    <name type="scientific">Legionella micdadei</name>
    <name type="common">Tatlockia micdadei</name>
    <dbReference type="NCBI Taxonomy" id="451"/>
    <lineage>
        <taxon>Bacteria</taxon>
        <taxon>Pseudomonadati</taxon>
        <taxon>Pseudomonadota</taxon>
        <taxon>Gammaproteobacteria</taxon>
        <taxon>Legionellales</taxon>
        <taxon>Legionellaceae</taxon>
        <taxon>Legionella</taxon>
    </lineage>
</organism>
<gene>
    <name evidence="2" type="ORF">LMI_1337</name>
    <name evidence="3" type="ORF">SAMN02982997_00226</name>
</gene>
<keyword evidence="1" id="KW-0732">Signal</keyword>
<dbReference type="AlphaFoldDB" id="A0A098GDT5"/>
<evidence type="ECO:0000313" key="5">
    <source>
        <dbReference type="Proteomes" id="UP000182998"/>
    </source>
</evidence>
<dbReference type="Proteomes" id="UP000032414">
    <property type="component" value="Chromosome I"/>
</dbReference>
<evidence type="ECO:0000313" key="2">
    <source>
        <dbReference type="EMBL" id="CEG60644.1"/>
    </source>
</evidence>
<keyword evidence="5" id="KW-1185">Reference proteome</keyword>
<dbReference type="OrthoDB" id="5649759at2"/>
<evidence type="ECO:0000313" key="3">
    <source>
        <dbReference type="EMBL" id="SCX84310.1"/>
    </source>
</evidence>
<dbReference type="HOGENOM" id="CLU_1991580_0_0_6"/>
<dbReference type="CDD" id="cd11304">
    <property type="entry name" value="Cadherin_repeat"/>
    <property type="match status" value="1"/>
</dbReference>
<feature type="signal peptide" evidence="1">
    <location>
        <begin position="1"/>
        <end position="21"/>
    </location>
</feature>
<proteinExistence type="predicted"/>
<reference evidence="3 5" key="3">
    <citation type="submission" date="2016-10" db="EMBL/GenBank/DDBJ databases">
        <authorList>
            <person name="Varghese N."/>
            <person name="Submissions S."/>
        </authorList>
    </citation>
    <scope>NUCLEOTIDE SEQUENCE [LARGE SCALE GENOMIC DNA]</scope>
    <source>
        <strain evidence="3 5">ATCC 33218</strain>
    </source>
</reference>
<reference evidence="2" key="2">
    <citation type="submission" date="2014-09" db="EMBL/GenBank/DDBJ databases">
        <authorList>
            <person name="GOMEZ-VALERO Laura"/>
        </authorList>
    </citation>
    <scope>NUCLEOTIDE SEQUENCE</scope>
    <source>
        <strain evidence="2">ATCC33218</strain>
    </source>
</reference>
<dbReference type="Proteomes" id="UP000182998">
    <property type="component" value="Unassembled WGS sequence"/>
</dbReference>
<dbReference type="KEGG" id="tmc:LMI_1337"/>